<accession>A0A9P8FJ43</accession>
<dbReference type="GO" id="GO:0005634">
    <property type="term" value="C:nucleus"/>
    <property type="evidence" value="ECO:0007669"/>
    <property type="project" value="UniProtKB-SubCell"/>
</dbReference>
<evidence type="ECO:0000256" key="5">
    <source>
        <dbReference type="ARBA" id="ARBA00016513"/>
    </source>
</evidence>
<evidence type="ECO:0000256" key="9">
    <source>
        <dbReference type="ARBA" id="ARBA00022705"/>
    </source>
</evidence>
<dbReference type="GO" id="GO:0006303">
    <property type="term" value="P:double-strand break repair via nonhomologous end joining"/>
    <property type="evidence" value="ECO:0007669"/>
    <property type="project" value="TreeGrafter"/>
</dbReference>
<feature type="region of interest" description="Disordered" evidence="19">
    <location>
        <begin position="138"/>
        <end position="168"/>
    </location>
</feature>
<keyword evidence="15" id="KW-0456">Lyase</keyword>
<evidence type="ECO:0000256" key="18">
    <source>
        <dbReference type="PIRSR" id="PIRSR622312-50"/>
    </source>
</evidence>
<dbReference type="AlphaFoldDB" id="A0A9P8FJ43"/>
<organism evidence="21 22">
    <name type="scientific">Aureobasidium melanogenum</name>
    <name type="common">Aureobasidium pullulans var. melanogenum</name>
    <dbReference type="NCBI Taxonomy" id="46634"/>
    <lineage>
        <taxon>Eukaryota</taxon>
        <taxon>Fungi</taxon>
        <taxon>Dikarya</taxon>
        <taxon>Ascomycota</taxon>
        <taxon>Pezizomycotina</taxon>
        <taxon>Dothideomycetes</taxon>
        <taxon>Dothideomycetidae</taxon>
        <taxon>Dothideales</taxon>
        <taxon>Saccotheciaceae</taxon>
        <taxon>Aureobasidium</taxon>
    </lineage>
</organism>
<evidence type="ECO:0000256" key="10">
    <source>
        <dbReference type="ARBA" id="ARBA00022723"/>
    </source>
</evidence>
<dbReference type="InterPro" id="IPR018944">
    <property type="entry name" value="DNA_pol_lambd_fingers_domain"/>
</dbReference>
<evidence type="ECO:0000313" key="22">
    <source>
        <dbReference type="Proteomes" id="UP000729357"/>
    </source>
</evidence>
<dbReference type="Proteomes" id="UP000729357">
    <property type="component" value="Unassembled WGS sequence"/>
</dbReference>
<dbReference type="Pfam" id="PF14792">
    <property type="entry name" value="DNA_pol_B_palm"/>
    <property type="match status" value="1"/>
</dbReference>
<keyword evidence="22" id="KW-1185">Reference proteome</keyword>
<evidence type="ECO:0000256" key="1">
    <source>
        <dbReference type="ARBA" id="ARBA00001936"/>
    </source>
</evidence>
<comment type="subcellular location">
    <subcellularLocation>
        <location evidence="2">Nucleus</location>
    </subcellularLocation>
</comment>
<evidence type="ECO:0000256" key="17">
    <source>
        <dbReference type="ARBA" id="ARBA00049244"/>
    </source>
</evidence>
<dbReference type="InterPro" id="IPR036420">
    <property type="entry name" value="BRCT_dom_sf"/>
</dbReference>
<dbReference type="InterPro" id="IPR010996">
    <property type="entry name" value="HHH_MUS81"/>
</dbReference>
<keyword evidence="13" id="KW-0238">DNA-binding</keyword>
<protein>
    <recommendedName>
        <fullName evidence="5">DNA polymerase lambda</fullName>
        <ecNumber evidence="4">2.7.7.7</ecNumber>
    </recommendedName>
</protein>
<dbReference type="InterPro" id="IPR002008">
    <property type="entry name" value="DNA_pol_X_beta-like"/>
</dbReference>
<feature type="compositionally biased region" description="Low complexity" evidence="19">
    <location>
        <begin position="331"/>
        <end position="341"/>
    </location>
</feature>
<dbReference type="Gene3D" id="1.10.150.110">
    <property type="entry name" value="DNA polymerase beta, N-terminal domain-like"/>
    <property type="match status" value="1"/>
</dbReference>
<comment type="caution">
    <text evidence="21">The sequence shown here is derived from an EMBL/GenBank/DDBJ whole genome shotgun (WGS) entry which is preliminary data.</text>
</comment>
<keyword evidence="8" id="KW-0548">Nucleotidyltransferase</keyword>
<name>A0A9P8FJ43_AURME</name>
<gene>
    <name evidence="21" type="ORF">KCU98_g12208</name>
</gene>
<dbReference type="InterPro" id="IPR001357">
    <property type="entry name" value="BRCT_dom"/>
</dbReference>
<dbReference type="GO" id="GO:0046872">
    <property type="term" value="F:metal ion binding"/>
    <property type="evidence" value="ECO:0007669"/>
    <property type="project" value="UniProtKB-KW"/>
</dbReference>
<dbReference type="PROSITE" id="PS50172">
    <property type="entry name" value="BRCT"/>
    <property type="match status" value="1"/>
</dbReference>
<sequence length="737" mass="82369">MSSSPCSAVINIIAAQHRQNAAARKKAAFDALYALDNESDEVQDEGLAASLQQVKGRTLGDPTTFLSRSRRTPGRPPGSLARSVSNINLPLPQSTQQRPNPRRTKKPLELLDELSASNSIIKDTPPLQHHRTAIGLSSLDKPVKDAMPPPSSTPHASSAIPTIKNKKGKGKQVAEIKLVPEDQRIFKDLRFYFFPNSDTHPGRRQRIIRALEYGATWQPEFNGIVTHIIADREYDYPQLLKYLKISELPAGVVLVNENYPSSCMEFYKLVDPSGIEFKVKGYEMPAPVSTAQPQPGLSQVSDVSLKLKPAKRKAAALSSRTIPQPEASPNVVSSAASSTDTPAPPSNDKQQAVNKDEDELDSAIREAKESHPLASDDEEDDRHYKRRKPSNWQDKFQCMHKHSGGSGDQGPNAQTLSILQELADYYDQTRDQWRSKSYRQAISALRKHPTKVMTKEEAMRVYGIGTSIAEKIEEIVRTSHLRKLDSTKMDERQQILNRFLKIYGVGLHAAERWASAGHKTLDDLLQKAELTDNQRIGIAHYDDFNSRVPRAEVEKHAATVKEALEGLDSDYTVHTMGSYRRGAQDSGDIDLLITKPGASIDEIRETVMDRLVPLLTRKKFLVAALAQTSQSDGTKWHGASCLPDSSIWRRIDLLLVPEEELGAALLYFTGNDIFNRSMRLLASKKGMRLNQRGLYKDVLRDYGREKLSEGTLVEGKDERKIFEALGVPWRPPEHRIC</sequence>
<feature type="active site" description="Nucleophile; Schiff-base intermediate with DNA; for 5'-dRP lyase activity" evidence="18">
    <location>
        <position position="471"/>
    </location>
</feature>
<comment type="cofactor">
    <cofactor evidence="1">
        <name>Mn(2+)</name>
        <dbReference type="ChEBI" id="CHEBI:29035"/>
    </cofactor>
</comment>
<keyword evidence="16" id="KW-0539">Nucleus</keyword>
<dbReference type="SUPFAM" id="SSF81301">
    <property type="entry name" value="Nucleotidyltransferase"/>
    <property type="match status" value="1"/>
</dbReference>
<dbReference type="SUPFAM" id="SSF52113">
    <property type="entry name" value="BRCT domain"/>
    <property type="match status" value="1"/>
</dbReference>
<dbReference type="Pfam" id="PF14716">
    <property type="entry name" value="HHH_8"/>
    <property type="match status" value="1"/>
</dbReference>
<evidence type="ECO:0000259" key="20">
    <source>
        <dbReference type="PROSITE" id="PS50172"/>
    </source>
</evidence>
<dbReference type="PRINTS" id="PR00869">
    <property type="entry name" value="DNAPOLX"/>
</dbReference>
<dbReference type="FunFam" id="1.10.150.20:FF:000010">
    <property type="entry name" value="DNA polymerase lambda"/>
    <property type="match status" value="1"/>
</dbReference>
<comment type="catalytic activity">
    <reaction evidence="17">
        <text>DNA(n) + a 2'-deoxyribonucleoside 5'-triphosphate = DNA(n+1) + diphosphate</text>
        <dbReference type="Rhea" id="RHEA:22508"/>
        <dbReference type="Rhea" id="RHEA-COMP:17339"/>
        <dbReference type="Rhea" id="RHEA-COMP:17340"/>
        <dbReference type="ChEBI" id="CHEBI:33019"/>
        <dbReference type="ChEBI" id="CHEBI:61560"/>
        <dbReference type="ChEBI" id="CHEBI:173112"/>
        <dbReference type="EC" id="2.7.7.7"/>
    </reaction>
</comment>
<dbReference type="InterPro" id="IPR028207">
    <property type="entry name" value="DNA_pol_B_palm_palm"/>
</dbReference>
<dbReference type="InterPro" id="IPR022312">
    <property type="entry name" value="DNA_pol_X"/>
</dbReference>
<keyword evidence="12" id="KW-0239">DNA-directed DNA polymerase</keyword>
<evidence type="ECO:0000256" key="4">
    <source>
        <dbReference type="ARBA" id="ARBA00012417"/>
    </source>
</evidence>
<dbReference type="EMBL" id="JAHFXS010002068">
    <property type="protein sequence ID" value="KAG9974091.1"/>
    <property type="molecule type" value="Genomic_DNA"/>
</dbReference>
<dbReference type="PANTHER" id="PTHR11276">
    <property type="entry name" value="DNA POLYMERASE TYPE-X FAMILY MEMBER"/>
    <property type="match status" value="1"/>
</dbReference>
<keyword evidence="6" id="KW-0237">DNA synthesis</keyword>
<dbReference type="GO" id="GO:0006260">
    <property type="term" value="P:DNA replication"/>
    <property type="evidence" value="ECO:0007669"/>
    <property type="project" value="UniProtKB-KW"/>
</dbReference>
<reference evidence="21" key="2">
    <citation type="submission" date="2021-08" db="EMBL/GenBank/DDBJ databases">
        <authorList>
            <person name="Gostincar C."/>
            <person name="Sun X."/>
            <person name="Song Z."/>
            <person name="Gunde-Cimerman N."/>
        </authorList>
    </citation>
    <scope>NUCLEOTIDE SEQUENCE</scope>
    <source>
        <strain evidence="21">EXF-9298</strain>
    </source>
</reference>
<evidence type="ECO:0000256" key="2">
    <source>
        <dbReference type="ARBA" id="ARBA00004123"/>
    </source>
</evidence>
<dbReference type="SUPFAM" id="SSF81585">
    <property type="entry name" value="PsbU/PolX domain-like"/>
    <property type="match status" value="1"/>
</dbReference>
<comment type="similarity">
    <text evidence="3">Belongs to the DNA polymerase type-X family.</text>
</comment>
<dbReference type="SUPFAM" id="SSF47802">
    <property type="entry name" value="DNA polymerase beta, N-terminal domain-like"/>
    <property type="match status" value="1"/>
</dbReference>
<evidence type="ECO:0000256" key="13">
    <source>
        <dbReference type="ARBA" id="ARBA00023125"/>
    </source>
</evidence>
<dbReference type="PROSITE" id="PS00522">
    <property type="entry name" value="DNA_POLYMERASE_X"/>
    <property type="match status" value="1"/>
</dbReference>
<evidence type="ECO:0000256" key="15">
    <source>
        <dbReference type="ARBA" id="ARBA00023239"/>
    </source>
</evidence>
<dbReference type="FunFam" id="3.30.210.10:FF:000001">
    <property type="entry name" value="DNA polymerase lambda"/>
    <property type="match status" value="1"/>
</dbReference>
<evidence type="ECO:0000256" key="12">
    <source>
        <dbReference type="ARBA" id="ARBA00022932"/>
    </source>
</evidence>
<evidence type="ECO:0000256" key="6">
    <source>
        <dbReference type="ARBA" id="ARBA00022634"/>
    </source>
</evidence>
<evidence type="ECO:0000256" key="3">
    <source>
        <dbReference type="ARBA" id="ARBA00008323"/>
    </source>
</evidence>
<dbReference type="InterPro" id="IPR019843">
    <property type="entry name" value="DNA_pol-X_BS"/>
</dbReference>
<dbReference type="Gene3D" id="3.30.460.10">
    <property type="entry name" value="Beta Polymerase, domain 2"/>
    <property type="match status" value="1"/>
</dbReference>
<evidence type="ECO:0000313" key="21">
    <source>
        <dbReference type="EMBL" id="KAG9974091.1"/>
    </source>
</evidence>
<feature type="compositionally biased region" description="Polar residues" evidence="19">
    <location>
        <begin position="82"/>
        <end position="99"/>
    </location>
</feature>
<evidence type="ECO:0000256" key="14">
    <source>
        <dbReference type="ARBA" id="ARBA00023204"/>
    </source>
</evidence>
<evidence type="ECO:0000256" key="19">
    <source>
        <dbReference type="SAM" id="MobiDB-lite"/>
    </source>
</evidence>
<dbReference type="InterPro" id="IPR029398">
    <property type="entry name" value="PolB_thumb"/>
</dbReference>
<dbReference type="Gene3D" id="3.40.50.10190">
    <property type="entry name" value="BRCT domain"/>
    <property type="match status" value="1"/>
</dbReference>
<dbReference type="Pfam" id="PF14791">
    <property type="entry name" value="DNA_pol_B_thumb"/>
    <property type="match status" value="1"/>
</dbReference>
<dbReference type="Pfam" id="PF10391">
    <property type="entry name" value="DNA_pol_lambd_f"/>
    <property type="match status" value="1"/>
</dbReference>
<feature type="domain" description="BRCT" evidence="20">
    <location>
        <begin position="181"/>
        <end position="277"/>
    </location>
</feature>
<dbReference type="FunFam" id="1.10.150.110:FF:000005">
    <property type="entry name" value="DNA polymerase POL4"/>
    <property type="match status" value="1"/>
</dbReference>
<evidence type="ECO:0000256" key="8">
    <source>
        <dbReference type="ARBA" id="ARBA00022695"/>
    </source>
</evidence>
<dbReference type="CDD" id="cd00141">
    <property type="entry name" value="NT_POLXc"/>
    <property type="match status" value="1"/>
</dbReference>
<dbReference type="GO" id="GO:0003887">
    <property type="term" value="F:DNA-directed DNA polymerase activity"/>
    <property type="evidence" value="ECO:0007669"/>
    <property type="project" value="UniProtKB-KW"/>
</dbReference>
<feature type="compositionally biased region" description="Basic and acidic residues" evidence="19">
    <location>
        <begin position="362"/>
        <end position="371"/>
    </location>
</feature>
<feature type="compositionally biased region" description="Low complexity" evidence="19">
    <location>
        <begin position="153"/>
        <end position="162"/>
    </location>
</feature>
<feature type="region of interest" description="Disordered" evidence="19">
    <location>
        <begin position="58"/>
        <end position="103"/>
    </location>
</feature>
<dbReference type="EC" id="2.7.7.7" evidence="4"/>
<keyword evidence="7" id="KW-0808">Transferase</keyword>
<feature type="non-terminal residue" evidence="21">
    <location>
        <position position="737"/>
    </location>
</feature>
<dbReference type="InterPro" id="IPR027421">
    <property type="entry name" value="DNA_pol_lamdba_lyase_dom_sf"/>
</dbReference>
<dbReference type="InterPro" id="IPR037160">
    <property type="entry name" value="DNA_Pol_thumb_sf"/>
</dbReference>
<dbReference type="GO" id="GO:0003677">
    <property type="term" value="F:DNA binding"/>
    <property type="evidence" value="ECO:0007669"/>
    <property type="project" value="UniProtKB-KW"/>
</dbReference>
<proteinExistence type="inferred from homology"/>
<keyword evidence="11" id="KW-0227">DNA damage</keyword>
<reference evidence="21" key="1">
    <citation type="journal article" date="2021" name="J Fungi (Basel)">
        <title>Virulence traits and population genomics of the black yeast Aureobasidium melanogenum.</title>
        <authorList>
            <person name="Cernosa A."/>
            <person name="Sun X."/>
            <person name="Gostincar C."/>
            <person name="Fang C."/>
            <person name="Gunde-Cimerman N."/>
            <person name="Song Z."/>
        </authorList>
    </citation>
    <scope>NUCLEOTIDE SEQUENCE</scope>
    <source>
        <strain evidence="21">EXF-9298</strain>
    </source>
</reference>
<dbReference type="InterPro" id="IPR002054">
    <property type="entry name" value="DNA-dir_DNA_pol_X"/>
</dbReference>
<dbReference type="Gene3D" id="3.30.210.10">
    <property type="entry name" value="DNA polymerase, thumb domain"/>
    <property type="match status" value="1"/>
</dbReference>
<dbReference type="SMART" id="SM00483">
    <property type="entry name" value="POLXc"/>
    <property type="match status" value="1"/>
</dbReference>
<dbReference type="GO" id="GO:0016829">
    <property type="term" value="F:lyase activity"/>
    <property type="evidence" value="ECO:0007669"/>
    <property type="project" value="UniProtKB-KW"/>
</dbReference>
<dbReference type="PANTHER" id="PTHR11276:SF28">
    <property type="entry name" value="DNA POLYMERASE LAMBDA"/>
    <property type="match status" value="1"/>
</dbReference>
<keyword evidence="14" id="KW-0234">DNA repair</keyword>
<dbReference type="PRINTS" id="PR00870">
    <property type="entry name" value="DNAPOLXBETA"/>
</dbReference>
<evidence type="ECO:0000256" key="11">
    <source>
        <dbReference type="ARBA" id="ARBA00022763"/>
    </source>
</evidence>
<evidence type="ECO:0000256" key="7">
    <source>
        <dbReference type="ARBA" id="ARBA00022679"/>
    </source>
</evidence>
<evidence type="ECO:0000256" key="16">
    <source>
        <dbReference type="ARBA" id="ARBA00023242"/>
    </source>
</evidence>
<dbReference type="Gene3D" id="1.10.150.20">
    <property type="entry name" value="5' to 3' exonuclease, C-terminal subdomain"/>
    <property type="match status" value="1"/>
</dbReference>
<dbReference type="InterPro" id="IPR043519">
    <property type="entry name" value="NT_sf"/>
</dbReference>
<keyword evidence="10" id="KW-0479">Metal-binding</keyword>
<feature type="region of interest" description="Disordered" evidence="19">
    <location>
        <begin position="314"/>
        <end position="412"/>
    </location>
</feature>
<keyword evidence="9" id="KW-0235">DNA replication</keyword>